<comment type="subcellular location">
    <subcellularLocation>
        <location evidence="1">Membrane</location>
        <topology evidence="1">Multi-pass membrane protein</topology>
    </subcellularLocation>
</comment>
<keyword evidence="7" id="KW-0645">Protease</keyword>
<dbReference type="Gene3D" id="1.20.1540.10">
    <property type="entry name" value="Rhomboid-like"/>
    <property type="match status" value="1"/>
</dbReference>
<dbReference type="OrthoDB" id="9814037at2"/>
<dbReference type="AlphaFoldDB" id="A0A498C685"/>
<evidence type="ECO:0000256" key="3">
    <source>
        <dbReference type="ARBA" id="ARBA00022989"/>
    </source>
</evidence>
<evidence type="ECO:0000256" key="2">
    <source>
        <dbReference type="ARBA" id="ARBA00022692"/>
    </source>
</evidence>
<dbReference type="GO" id="GO:0016020">
    <property type="term" value="C:membrane"/>
    <property type="evidence" value="ECO:0007669"/>
    <property type="project" value="UniProtKB-SubCell"/>
</dbReference>
<sequence length="227" mass="25374">MNIPAEPRFTLFPPVITFLLIVNGVVFLLQGFMGPMLITHFALWPLGTPEAMPFMGRLTQVPDFQVWQLVTYGFLHGGLFHLFVNLFAMWMLGVQVENAWGSRLFAIYFLICVIGAGLVQLVVATQMAADGDIYPTVGASGGVFGILLAFGMMFPNQRLMLIFLPVPIKAKYFVLAYGAFELFAGITRTDAGIAHFAHLGGMVVGLLLIQYWRGRLPIKPRRQVFWW</sequence>
<dbReference type="Pfam" id="PF01694">
    <property type="entry name" value="Rhomboid"/>
    <property type="match status" value="1"/>
</dbReference>
<dbReference type="Proteomes" id="UP000275461">
    <property type="component" value="Unassembled WGS sequence"/>
</dbReference>
<organism evidence="7 8">
    <name type="scientific">Alkalispirillum mobile</name>
    <dbReference type="NCBI Taxonomy" id="85925"/>
    <lineage>
        <taxon>Bacteria</taxon>
        <taxon>Pseudomonadati</taxon>
        <taxon>Pseudomonadota</taxon>
        <taxon>Gammaproteobacteria</taxon>
        <taxon>Chromatiales</taxon>
        <taxon>Ectothiorhodospiraceae</taxon>
        <taxon>Alkalispirillum</taxon>
    </lineage>
</organism>
<name>A0A498C685_9GAMM</name>
<dbReference type="RefSeq" id="WP_121442231.1">
    <property type="nucleotide sequence ID" value="NZ_RCDA01000002.1"/>
</dbReference>
<dbReference type="GO" id="GO:0004252">
    <property type="term" value="F:serine-type endopeptidase activity"/>
    <property type="evidence" value="ECO:0007669"/>
    <property type="project" value="InterPro"/>
</dbReference>
<evidence type="ECO:0000256" key="5">
    <source>
        <dbReference type="SAM" id="Phobius"/>
    </source>
</evidence>
<dbReference type="PANTHER" id="PTHR43066:SF11">
    <property type="entry name" value="PEPTIDASE S54 RHOMBOID DOMAIN-CONTAINING PROTEIN"/>
    <property type="match status" value="1"/>
</dbReference>
<dbReference type="SMART" id="SM01160">
    <property type="entry name" value="DUF1751"/>
    <property type="match status" value="1"/>
</dbReference>
<feature type="transmembrane region" description="Helical" evidence="5">
    <location>
        <begin position="161"/>
        <end position="180"/>
    </location>
</feature>
<keyword evidence="8" id="KW-1185">Reference proteome</keyword>
<dbReference type="InterPro" id="IPR035952">
    <property type="entry name" value="Rhomboid-like_sf"/>
</dbReference>
<reference evidence="7 8" key="1">
    <citation type="submission" date="2018-10" db="EMBL/GenBank/DDBJ databases">
        <title>Genomic Encyclopedia of Type Strains, Phase IV (KMG-IV): sequencing the most valuable type-strain genomes for metagenomic binning, comparative biology and taxonomic classification.</title>
        <authorList>
            <person name="Goeker M."/>
        </authorList>
    </citation>
    <scope>NUCLEOTIDE SEQUENCE [LARGE SCALE GENOMIC DNA]</scope>
    <source>
        <strain evidence="7 8">DSM 12769</strain>
    </source>
</reference>
<keyword evidence="4 5" id="KW-0472">Membrane</keyword>
<evidence type="ECO:0000256" key="1">
    <source>
        <dbReference type="ARBA" id="ARBA00004141"/>
    </source>
</evidence>
<evidence type="ECO:0000313" key="7">
    <source>
        <dbReference type="EMBL" id="RLK48580.1"/>
    </source>
</evidence>
<dbReference type="GO" id="GO:0006508">
    <property type="term" value="P:proteolysis"/>
    <property type="evidence" value="ECO:0007669"/>
    <property type="project" value="UniProtKB-KW"/>
</dbReference>
<feature type="transmembrane region" description="Helical" evidence="5">
    <location>
        <begin position="12"/>
        <end position="44"/>
    </location>
</feature>
<protein>
    <submittedName>
        <fullName evidence="7">Membrane associated rhomboid family serine protease</fullName>
    </submittedName>
</protein>
<feature type="domain" description="Peptidase S54 rhomboid" evidence="6">
    <location>
        <begin position="64"/>
        <end position="209"/>
    </location>
</feature>
<feature type="transmembrane region" description="Helical" evidence="5">
    <location>
        <begin position="192"/>
        <end position="212"/>
    </location>
</feature>
<dbReference type="PANTHER" id="PTHR43066">
    <property type="entry name" value="RHOMBOID-RELATED PROTEIN"/>
    <property type="match status" value="1"/>
</dbReference>
<keyword evidence="3 5" id="KW-1133">Transmembrane helix</keyword>
<evidence type="ECO:0000259" key="6">
    <source>
        <dbReference type="Pfam" id="PF01694"/>
    </source>
</evidence>
<keyword evidence="2 5" id="KW-0812">Transmembrane</keyword>
<evidence type="ECO:0000256" key="4">
    <source>
        <dbReference type="ARBA" id="ARBA00023136"/>
    </source>
</evidence>
<feature type="transmembrane region" description="Helical" evidence="5">
    <location>
        <begin position="64"/>
        <end position="92"/>
    </location>
</feature>
<evidence type="ECO:0000313" key="8">
    <source>
        <dbReference type="Proteomes" id="UP000275461"/>
    </source>
</evidence>
<dbReference type="InterPro" id="IPR022764">
    <property type="entry name" value="Peptidase_S54_rhomboid_dom"/>
</dbReference>
<accession>A0A498C685</accession>
<proteinExistence type="predicted"/>
<feature type="transmembrane region" description="Helical" evidence="5">
    <location>
        <begin position="133"/>
        <end position="154"/>
    </location>
</feature>
<dbReference type="SUPFAM" id="SSF144091">
    <property type="entry name" value="Rhomboid-like"/>
    <property type="match status" value="1"/>
</dbReference>
<gene>
    <name evidence="7" type="ORF">DFR31_1685</name>
</gene>
<feature type="transmembrane region" description="Helical" evidence="5">
    <location>
        <begin position="104"/>
        <end position="127"/>
    </location>
</feature>
<keyword evidence="7" id="KW-0378">Hydrolase</keyword>
<comment type="caution">
    <text evidence="7">The sequence shown here is derived from an EMBL/GenBank/DDBJ whole genome shotgun (WGS) entry which is preliminary data.</text>
</comment>
<dbReference type="EMBL" id="RCDA01000002">
    <property type="protein sequence ID" value="RLK48580.1"/>
    <property type="molecule type" value="Genomic_DNA"/>
</dbReference>